<dbReference type="Gene3D" id="2.60.40.10">
    <property type="entry name" value="Immunoglobulins"/>
    <property type="match status" value="1"/>
</dbReference>
<evidence type="ECO:0000313" key="2">
    <source>
        <dbReference type="Proteomes" id="UP001610446"/>
    </source>
</evidence>
<protein>
    <recommendedName>
        <fullName evidence="3">CARDB domain-containing protein</fullName>
    </recommendedName>
</protein>
<organism evidence="1 2">
    <name type="scientific">Aspergillus pseudoustus</name>
    <dbReference type="NCBI Taxonomy" id="1810923"/>
    <lineage>
        <taxon>Eukaryota</taxon>
        <taxon>Fungi</taxon>
        <taxon>Dikarya</taxon>
        <taxon>Ascomycota</taxon>
        <taxon>Pezizomycotina</taxon>
        <taxon>Eurotiomycetes</taxon>
        <taxon>Eurotiomycetidae</taxon>
        <taxon>Eurotiales</taxon>
        <taxon>Aspergillaceae</taxon>
        <taxon>Aspergillus</taxon>
        <taxon>Aspergillus subgen. Nidulantes</taxon>
    </lineage>
</organism>
<accession>A0ABR4JS75</accession>
<dbReference type="EMBL" id="JBFXLU010000095">
    <property type="protein sequence ID" value="KAL2842890.1"/>
    <property type="molecule type" value="Genomic_DNA"/>
</dbReference>
<gene>
    <name evidence="1" type="ORF">BJY01DRAFT_248845</name>
</gene>
<comment type="caution">
    <text evidence="1">The sequence shown here is derived from an EMBL/GenBank/DDBJ whole genome shotgun (WGS) entry which is preliminary data.</text>
</comment>
<evidence type="ECO:0008006" key="3">
    <source>
        <dbReference type="Google" id="ProtNLM"/>
    </source>
</evidence>
<proteinExistence type="predicted"/>
<dbReference type="InterPro" id="IPR013783">
    <property type="entry name" value="Ig-like_fold"/>
</dbReference>
<reference evidence="1 2" key="1">
    <citation type="submission" date="2024-07" db="EMBL/GenBank/DDBJ databases">
        <title>Section-level genome sequencing and comparative genomics of Aspergillus sections Usti and Cavernicolus.</title>
        <authorList>
            <consortium name="Lawrence Berkeley National Laboratory"/>
            <person name="Nybo J.L."/>
            <person name="Vesth T.C."/>
            <person name="Theobald S."/>
            <person name="Frisvad J.C."/>
            <person name="Larsen T.O."/>
            <person name="Kjaerboelling I."/>
            <person name="Rothschild-Mancinelli K."/>
            <person name="Lyhne E.K."/>
            <person name="Kogle M.E."/>
            <person name="Barry K."/>
            <person name="Clum A."/>
            <person name="Na H."/>
            <person name="Ledsgaard L."/>
            <person name="Lin J."/>
            <person name="Lipzen A."/>
            <person name="Kuo A."/>
            <person name="Riley R."/>
            <person name="Mondo S."/>
            <person name="Labutti K."/>
            <person name="Haridas S."/>
            <person name="Pangalinan J."/>
            <person name="Salamov A.A."/>
            <person name="Simmons B.A."/>
            <person name="Magnuson J.K."/>
            <person name="Chen J."/>
            <person name="Drula E."/>
            <person name="Henrissat B."/>
            <person name="Wiebenga A."/>
            <person name="Lubbers R.J."/>
            <person name="Gomes A.C."/>
            <person name="Makela M.R."/>
            <person name="Stajich J."/>
            <person name="Grigoriev I.V."/>
            <person name="Mortensen U.H."/>
            <person name="De Vries R.P."/>
            <person name="Baker S.E."/>
            <person name="Andersen M.R."/>
        </authorList>
    </citation>
    <scope>NUCLEOTIDE SEQUENCE [LARGE SCALE GENOMIC DNA]</scope>
    <source>
        <strain evidence="1 2">CBS 123904</strain>
    </source>
</reference>
<dbReference type="Proteomes" id="UP001610446">
    <property type="component" value="Unassembled WGS sequence"/>
</dbReference>
<evidence type="ECO:0000313" key="1">
    <source>
        <dbReference type="EMBL" id="KAL2842890.1"/>
    </source>
</evidence>
<sequence length="484" mass="53629">MKMGWVAAGHIKLYNFQGSGGIVERITLHAAELGDTPMGRFKGIELRRGDGHNYYVEYRREQPGFISDDIPDAGLVLVTDVISEDFRTPYARPWVLFAPDDADGDGHLIDNGQNLRDTDPGTGMDLEILVESTDLDHATVRVSYGSNGRPEPGIRPWGAEASHWQSPDVEVRNDRATADPEHNFNVPWLGHDNTIVAKVRNNGDLLATGVKVDFFVTEYTTGDGPPLLLGFETNNIAPGGVVEFSKPWNPPATTDGHFCIIVRIRLYRDPANPAIFDHHIYNNEARSNYTRFVSESASRSSRMNTTIQIANPFSAPTHVYTDVTQTHHYHRVFTEHQWMRVAGEFQRPVRIWDETIWDTDEWKRRDDRDPKSDCGTPMLTGGVGIRVDAARATSTDVERASTEVIDGEVSFIQDGSLVVGTDAKLLLELILERGGSSIKTVSLGSDGKFQYMPGGLAMSHVVVYFLGAYSAAPSETGKVKLLKS</sequence>
<keyword evidence="2" id="KW-1185">Reference proteome</keyword>
<name>A0ABR4JS75_9EURO</name>